<protein>
    <submittedName>
        <fullName evidence="1">Uncharacterized protein</fullName>
    </submittedName>
</protein>
<evidence type="ECO:0000313" key="2">
    <source>
        <dbReference type="Proteomes" id="UP000184480"/>
    </source>
</evidence>
<organism evidence="1 2">
    <name type="scientific">Dysgonomonas macrotermitis</name>
    <dbReference type="NCBI Taxonomy" id="1346286"/>
    <lineage>
        <taxon>Bacteria</taxon>
        <taxon>Pseudomonadati</taxon>
        <taxon>Bacteroidota</taxon>
        <taxon>Bacteroidia</taxon>
        <taxon>Bacteroidales</taxon>
        <taxon>Dysgonomonadaceae</taxon>
        <taxon>Dysgonomonas</taxon>
    </lineage>
</organism>
<evidence type="ECO:0000313" key="1">
    <source>
        <dbReference type="EMBL" id="SHF48973.1"/>
    </source>
</evidence>
<reference evidence="2" key="1">
    <citation type="submission" date="2016-11" db="EMBL/GenBank/DDBJ databases">
        <authorList>
            <person name="Varghese N."/>
            <person name="Submissions S."/>
        </authorList>
    </citation>
    <scope>NUCLEOTIDE SEQUENCE [LARGE SCALE GENOMIC DNA]</scope>
    <source>
        <strain evidence="2">DSM 27370</strain>
    </source>
</reference>
<keyword evidence="2" id="KW-1185">Reference proteome</keyword>
<gene>
    <name evidence="1" type="ORF">SAMN05444362_1077</name>
</gene>
<dbReference type="EMBL" id="FQUC01000007">
    <property type="protein sequence ID" value="SHF48973.1"/>
    <property type="molecule type" value="Genomic_DNA"/>
</dbReference>
<sequence>MKPRYNKSKIMKEAHRLMRVEGYTRSQALTLAWDKARRSEFYLIIVKREVASDYVYDENNFANTLINDYSTYGYKGD</sequence>
<name>A0A1M5C2H6_9BACT</name>
<dbReference type="STRING" id="1346286.SAMN05444362_1077"/>
<accession>A0A1M5C2H6</accession>
<proteinExistence type="predicted"/>
<dbReference type="RefSeq" id="WP_062179228.1">
    <property type="nucleotide sequence ID" value="NZ_BBXL01000007.1"/>
</dbReference>
<dbReference type="AlphaFoldDB" id="A0A1M5C2H6"/>
<dbReference type="Proteomes" id="UP000184480">
    <property type="component" value="Unassembled WGS sequence"/>
</dbReference>